<proteinExistence type="predicted"/>
<dbReference type="VEuPathDB" id="VectorBase:AARA010358"/>
<dbReference type="AlphaFoldDB" id="A0A182I9U8"/>
<keyword evidence="3" id="KW-1185">Reference proteome</keyword>
<feature type="compositionally biased region" description="Polar residues" evidence="1">
    <location>
        <begin position="107"/>
        <end position="117"/>
    </location>
</feature>
<evidence type="ECO:0000313" key="2">
    <source>
        <dbReference type="EnsemblMetazoa" id="AARA010358-PA"/>
    </source>
</evidence>
<sequence>VVCVRTAPVCQSDLSSTARFYSRLASSGACGSSWGKKMQPRYSVLASATLAVWYLTVWQACVCGKSLVAPSELNSLGAGSRLDPAGNSVSAGSTESFTTEREDIATNAPTTTTISASGNEVPYDDIPTFNRKQVSLDLPGDLFSSTANLTLSLRNFIADLITRTSVRIAQVVRFFQPLFGYHLMIDIPKELDV</sequence>
<name>A0A182I9U8_ANOAR</name>
<reference evidence="2" key="1">
    <citation type="submission" date="2022-08" db="UniProtKB">
        <authorList>
            <consortium name="EnsemblMetazoa"/>
        </authorList>
    </citation>
    <scope>IDENTIFICATION</scope>
    <source>
        <strain evidence="2">Dongola</strain>
    </source>
</reference>
<dbReference type="EnsemblMetazoa" id="AARA010358-RA">
    <property type="protein sequence ID" value="AARA010358-PA"/>
    <property type="gene ID" value="AARA010358"/>
</dbReference>
<dbReference type="VEuPathDB" id="VectorBase:AARA21_009565"/>
<evidence type="ECO:0000313" key="3">
    <source>
        <dbReference type="Proteomes" id="UP000075840"/>
    </source>
</evidence>
<feature type="compositionally biased region" description="Polar residues" evidence="1">
    <location>
        <begin position="87"/>
        <end position="97"/>
    </location>
</feature>
<feature type="region of interest" description="Disordered" evidence="1">
    <location>
        <begin position="85"/>
        <end position="117"/>
    </location>
</feature>
<dbReference type="Proteomes" id="UP000075840">
    <property type="component" value="Unassembled WGS sequence"/>
</dbReference>
<dbReference type="EMBL" id="APCN01001053">
    <property type="status" value="NOT_ANNOTATED_CDS"/>
    <property type="molecule type" value="Genomic_DNA"/>
</dbReference>
<accession>A0A182I9U8</accession>
<protein>
    <submittedName>
        <fullName evidence="2">Uncharacterized protein</fullName>
    </submittedName>
</protein>
<evidence type="ECO:0000256" key="1">
    <source>
        <dbReference type="SAM" id="MobiDB-lite"/>
    </source>
</evidence>
<organism evidence="2 3">
    <name type="scientific">Anopheles arabiensis</name>
    <name type="common">Mosquito</name>
    <dbReference type="NCBI Taxonomy" id="7173"/>
    <lineage>
        <taxon>Eukaryota</taxon>
        <taxon>Metazoa</taxon>
        <taxon>Ecdysozoa</taxon>
        <taxon>Arthropoda</taxon>
        <taxon>Hexapoda</taxon>
        <taxon>Insecta</taxon>
        <taxon>Pterygota</taxon>
        <taxon>Neoptera</taxon>
        <taxon>Endopterygota</taxon>
        <taxon>Diptera</taxon>
        <taxon>Nematocera</taxon>
        <taxon>Culicoidea</taxon>
        <taxon>Culicidae</taxon>
        <taxon>Anophelinae</taxon>
        <taxon>Anopheles</taxon>
    </lineage>
</organism>